<dbReference type="GO" id="GO:0004386">
    <property type="term" value="F:helicase activity"/>
    <property type="evidence" value="ECO:0007669"/>
    <property type="project" value="UniProtKB-KW"/>
</dbReference>
<reference evidence="1" key="1">
    <citation type="submission" date="2022-03" db="EMBL/GenBank/DDBJ databases">
        <title>Sea Food Isolates.</title>
        <authorList>
            <person name="Li c."/>
        </authorList>
    </citation>
    <scope>NUCLEOTIDE SEQUENCE</scope>
    <source>
        <strain evidence="1">19CA06SA08-2</strain>
    </source>
</reference>
<dbReference type="AlphaFoldDB" id="A0AAU6U193"/>
<dbReference type="Pfam" id="PF13481">
    <property type="entry name" value="AAA_25"/>
    <property type="match status" value="1"/>
</dbReference>
<protein>
    <submittedName>
        <fullName evidence="1">Helicase RepA family protein</fullName>
    </submittedName>
</protein>
<accession>A0AAU6U193</accession>
<dbReference type="SUPFAM" id="SSF52540">
    <property type="entry name" value="P-loop containing nucleoside triphosphate hydrolases"/>
    <property type="match status" value="1"/>
</dbReference>
<keyword evidence="1" id="KW-0347">Helicase</keyword>
<gene>
    <name evidence="1" type="ORF">MRM75_14035</name>
</gene>
<keyword evidence="1" id="KW-0378">Hydrolase</keyword>
<name>A0AAU6U193_UNCXX</name>
<sequence length="347" mass="38465">MNNIQANDCRETPDFGKINKKRTYGSGDINVQAKYLIKNFIPVDSTVAFYGPSGHCKSFLALSAAAHISVGLDWNGRKTRKSSVLYISAEGGNGIHSRIRGWEKRYNNGMKLSNFRVVTDGVILSDETDQEQIWLMCQEVMHDTGVPVGLIVIDTVARCLDGDESSARDMGNFIRGADKIRTKTGATVLLIHHTGKSIAKGARGSSAFSAAMDAEFCIRRESKREDNFSVILKCTKFKDLAAHKEVVFEHDLEFIGFDDDGEPLNTLVTKRFSRELKGNTTHELTGNLRVLMGFIKQVAADSGVADKSSVRKLYDSSNFSRDLKQLVGQGVYSHDKKSIYIIEPQNV</sequence>
<proteinExistence type="predicted"/>
<keyword evidence="1" id="KW-0067">ATP-binding</keyword>
<dbReference type="InterPro" id="IPR027417">
    <property type="entry name" value="P-loop_NTPase"/>
</dbReference>
<keyword evidence="1" id="KW-0547">Nucleotide-binding</keyword>
<evidence type="ECO:0000313" key="1">
    <source>
        <dbReference type="EMBL" id="XAG67763.1"/>
    </source>
</evidence>
<organism evidence="1">
    <name type="scientific">bacterium 19CA06SA08-2</name>
    <dbReference type="NCBI Taxonomy" id="2920658"/>
    <lineage>
        <taxon>Bacteria</taxon>
    </lineage>
</organism>
<dbReference type="EMBL" id="CP095353">
    <property type="protein sequence ID" value="XAG67763.1"/>
    <property type="molecule type" value="Genomic_DNA"/>
</dbReference>
<dbReference type="Gene3D" id="3.40.50.300">
    <property type="entry name" value="P-loop containing nucleotide triphosphate hydrolases"/>
    <property type="match status" value="1"/>
</dbReference>